<evidence type="ECO:0000256" key="4">
    <source>
        <dbReference type="ARBA" id="ARBA00023136"/>
    </source>
</evidence>
<dbReference type="Proteomes" id="UP001597145">
    <property type="component" value="Unassembled WGS sequence"/>
</dbReference>
<evidence type="ECO:0000256" key="8">
    <source>
        <dbReference type="SAM" id="MobiDB-lite"/>
    </source>
</evidence>
<keyword evidence="6 7" id="KW-0961">Cell wall biogenesis/degradation</keyword>
<evidence type="ECO:0000256" key="6">
    <source>
        <dbReference type="ARBA" id="ARBA00023316"/>
    </source>
</evidence>
<comment type="similarity">
    <text evidence="7">Belongs to the transglycosylase MltG family.</text>
</comment>
<keyword evidence="2 7" id="KW-0812">Transmembrane</keyword>
<proteinExistence type="inferred from homology"/>
<comment type="subcellular location">
    <subcellularLocation>
        <location evidence="7">Cell membrane</location>
        <topology evidence="7">Single-pass membrane protein</topology>
    </subcellularLocation>
</comment>
<feature type="transmembrane region" description="Helical" evidence="7">
    <location>
        <begin position="40"/>
        <end position="62"/>
    </location>
</feature>
<evidence type="ECO:0000256" key="1">
    <source>
        <dbReference type="ARBA" id="ARBA00022475"/>
    </source>
</evidence>
<evidence type="ECO:0000256" key="2">
    <source>
        <dbReference type="ARBA" id="ARBA00022692"/>
    </source>
</evidence>
<dbReference type="Pfam" id="PF02618">
    <property type="entry name" value="YceG"/>
    <property type="match status" value="1"/>
</dbReference>
<keyword evidence="5 7" id="KW-0456">Lyase</keyword>
<evidence type="ECO:0000256" key="5">
    <source>
        <dbReference type="ARBA" id="ARBA00023239"/>
    </source>
</evidence>
<protein>
    <recommendedName>
        <fullName evidence="7">Endolytic murein transglycosylase</fullName>
        <ecNumber evidence="7">4.2.2.29</ecNumber>
    </recommendedName>
    <alternativeName>
        <fullName evidence="7">Peptidoglycan lytic transglycosylase</fullName>
    </alternativeName>
    <alternativeName>
        <fullName evidence="7">Peptidoglycan polymerization terminase</fullName>
    </alternativeName>
</protein>
<evidence type="ECO:0000313" key="9">
    <source>
        <dbReference type="EMBL" id="MFD1534474.1"/>
    </source>
</evidence>
<dbReference type="PANTHER" id="PTHR30518:SF2">
    <property type="entry name" value="ENDOLYTIC MUREIN TRANSGLYCOSYLASE"/>
    <property type="match status" value="1"/>
</dbReference>
<name>A0ABW4FVF9_9PSEU</name>
<accession>A0ABW4FVF9</accession>
<keyword evidence="1 7" id="KW-1003">Cell membrane</keyword>
<evidence type="ECO:0000313" key="10">
    <source>
        <dbReference type="Proteomes" id="UP001597145"/>
    </source>
</evidence>
<sequence>MRQVAPAAATAGDEPPDGPVEPPRHRAGGREPSRGRGRRTGVFVLAVLVLLGAVVGGGAYVYNAYFVTPDFEGEGHGEVTIQVEQGDSGTKIGNELVQRGVIASVEAFVKASENDSRVRSVQPGYYQLRQEMSAASAVALLLDPAARVGQLEIRGGVQLDDTRAPDGTVAPGVLTLISQATCGKHDGVEQCLSADELRTAMTDTDPAALGVPEWALDAVNAADPKRRLEGLLVPGRYDVPPNTPAVDVLRGLLTTSAARLAASGLVTGAQQIGSSPYEVLTLASLVEKEGITPDMPKVSRVIYNRLGAGRRLELDSMVNYPLDLQALRTTPEDRARPGPYNSYAVTGLPPTPISAPGQAAIEAALAPEPGPWFYFVRCQADGTSCFAETYAQHTENVRAAQASGAF</sequence>
<comment type="catalytic activity">
    <reaction evidence="7">
        <text>a peptidoglycan chain = a peptidoglycan chain with N-acetyl-1,6-anhydromuramyl-[peptide] at the reducing end + a peptidoglycan chain with N-acetylglucosamine at the non-reducing end.</text>
        <dbReference type="EC" id="4.2.2.29"/>
    </reaction>
</comment>
<feature type="site" description="Important for catalytic activity" evidence="7">
    <location>
        <position position="289"/>
    </location>
</feature>
<keyword evidence="3 7" id="KW-1133">Transmembrane helix</keyword>
<dbReference type="GO" id="GO:0016829">
    <property type="term" value="F:lyase activity"/>
    <property type="evidence" value="ECO:0007669"/>
    <property type="project" value="UniProtKB-KW"/>
</dbReference>
<dbReference type="EC" id="4.2.2.29" evidence="7"/>
<keyword evidence="10" id="KW-1185">Reference proteome</keyword>
<dbReference type="InterPro" id="IPR003770">
    <property type="entry name" value="MLTG-like"/>
</dbReference>
<dbReference type="EMBL" id="JBHUCP010000035">
    <property type="protein sequence ID" value="MFD1534474.1"/>
    <property type="molecule type" value="Genomic_DNA"/>
</dbReference>
<evidence type="ECO:0000256" key="3">
    <source>
        <dbReference type="ARBA" id="ARBA00022989"/>
    </source>
</evidence>
<comment type="caution">
    <text evidence="9">The sequence shown here is derived from an EMBL/GenBank/DDBJ whole genome shotgun (WGS) entry which is preliminary data.</text>
</comment>
<comment type="function">
    <text evidence="7">Functions as a peptidoglycan terminase that cleaves nascent peptidoglycan strands endolytically to terminate their elongation.</text>
</comment>
<gene>
    <name evidence="7 9" type="primary">mltG</name>
    <name evidence="9" type="ORF">ACFSCY_34145</name>
</gene>
<dbReference type="RefSeq" id="WP_343976074.1">
    <property type="nucleotide sequence ID" value="NZ_BAAAJG010000008.1"/>
</dbReference>
<dbReference type="Gene3D" id="3.30.1490.480">
    <property type="entry name" value="Endolytic murein transglycosylase"/>
    <property type="match status" value="1"/>
</dbReference>
<evidence type="ECO:0000256" key="7">
    <source>
        <dbReference type="HAMAP-Rule" id="MF_02065"/>
    </source>
</evidence>
<dbReference type="PANTHER" id="PTHR30518">
    <property type="entry name" value="ENDOLYTIC MUREIN TRANSGLYCOSYLASE"/>
    <property type="match status" value="1"/>
</dbReference>
<dbReference type="HAMAP" id="MF_02065">
    <property type="entry name" value="MltG"/>
    <property type="match status" value="1"/>
</dbReference>
<feature type="compositionally biased region" description="Basic and acidic residues" evidence="8">
    <location>
        <begin position="22"/>
        <end position="34"/>
    </location>
</feature>
<feature type="region of interest" description="Disordered" evidence="8">
    <location>
        <begin position="1"/>
        <end position="36"/>
    </location>
</feature>
<keyword evidence="4 7" id="KW-0472">Membrane</keyword>
<reference evidence="10" key="1">
    <citation type="journal article" date="2019" name="Int. J. Syst. Evol. Microbiol.">
        <title>The Global Catalogue of Microorganisms (GCM) 10K type strain sequencing project: providing services to taxonomists for standard genome sequencing and annotation.</title>
        <authorList>
            <consortium name="The Broad Institute Genomics Platform"/>
            <consortium name="The Broad Institute Genome Sequencing Center for Infectious Disease"/>
            <person name="Wu L."/>
            <person name="Ma J."/>
        </authorList>
    </citation>
    <scope>NUCLEOTIDE SEQUENCE [LARGE SCALE GENOMIC DNA]</scope>
    <source>
        <strain evidence="10">JCM 12165</strain>
    </source>
</reference>
<organism evidence="9 10">
    <name type="scientific">Pseudonocardia aurantiaca</name>
    <dbReference type="NCBI Taxonomy" id="75290"/>
    <lineage>
        <taxon>Bacteria</taxon>
        <taxon>Bacillati</taxon>
        <taxon>Actinomycetota</taxon>
        <taxon>Actinomycetes</taxon>
        <taxon>Pseudonocardiales</taxon>
        <taxon>Pseudonocardiaceae</taxon>
        <taxon>Pseudonocardia</taxon>
    </lineage>
</organism>